<sequence>MSVVRCDGIVQIYKAQDVEVVALRDVDLTIDAGETVALLGPSGAGKSTLLWLLAGLLRPSAGRLWMDGVDLGRLDQRGLDRLRATHIGMMLQNPARNLIGYLSAAQNITFAQRAAGHARLGARSGSRPGAGFGSRRSARVRARARARDLLARVRLADAGGRPAGRMSGGEQQRLALAVALANEPKLLLADEPTSQLDEESGARVIELIKDVAAADGTTAVVVTHDTSVSEALSRTVTIRDGRVGAEGRRGEDFVVVGREGAVQVPPEYHHLLPPGSMARIEELEDGIALRRAEP</sequence>
<dbReference type="InterPro" id="IPR027417">
    <property type="entry name" value="P-loop_NTPase"/>
</dbReference>
<reference evidence="4 5" key="1">
    <citation type="submission" date="2019-02" db="EMBL/GenBank/DDBJ databases">
        <title>Draft genome sequences of novel Actinobacteria.</title>
        <authorList>
            <person name="Sahin N."/>
            <person name="Ay H."/>
            <person name="Saygin H."/>
        </authorList>
    </citation>
    <scope>NUCLEOTIDE SEQUENCE [LARGE SCALE GENOMIC DNA]</scope>
    <source>
        <strain evidence="4 5">KC201</strain>
    </source>
</reference>
<proteinExistence type="predicted"/>
<dbReference type="GO" id="GO:0022857">
    <property type="term" value="F:transmembrane transporter activity"/>
    <property type="evidence" value="ECO:0007669"/>
    <property type="project" value="TreeGrafter"/>
</dbReference>
<dbReference type="InterPro" id="IPR003439">
    <property type="entry name" value="ABC_transporter-like_ATP-bd"/>
</dbReference>
<evidence type="ECO:0000259" key="3">
    <source>
        <dbReference type="PROSITE" id="PS50893"/>
    </source>
</evidence>
<dbReference type="PANTHER" id="PTHR24220">
    <property type="entry name" value="IMPORT ATP-BINDING PROTEIN"/>
    <property type="match status" value="1"/>
</dbReference>
<dbReference type="PROSITE" id="PS00211">
    <property type="entry name" value="ABC_TRANSPORTER_1"/>
    <property type="match status" value="1"/>
</dbReference>
<dbReference type="InterPro" id="IPR015854">
    <property type="entry name" value="ABC_transpr_LolD-like"/>
</dbReference>
<dbReference type="PROSITE" id="PS50893">
    <property type="entry name" value="ABC_TRANSPORTER_2"/>
    <property type="match status" value="1"/>
</dbReference>
<evidence type="ECO:0000256" key="2">
    <source>
        <dbReference type="ARBA" id="ARBA00022840"/>
    </source>
</evidence>
<dbReference type="PANTHER" id="PTHR24220:SF685">
    <property type="entry name" value="ABC TRANSPORTER RELATED"/>
    <property type="match status" value="1"/>
</dbReference>
<accession>A0A4R4NG54</accession>
<feature type="domain" description="ABC transporter" evidence="3">
    <location>
        <begin position="4"/>
        <end position="265"/>
    </location>
</feature>
<dbReference type="InterPro" id="IPR003593">
    <property type="entry name" value="AAA+_ATPase"/>
</dbReference>
<dbReference type="EMBL" id="SMJZ01000064">
    <property type="protein sequence ID" value="TDC05782.1"/>
    <property type="molecule type" value="Genomic_DNA"/>
</dbReference>
<organism evidence="4 5">
    <name type="scientific">Nonomuraea longispora</name>
    <dbReference type="NCBI Taxonomy" id="1848320"/>
    <lineage>
        <taxon>Bacteria</taxon>
        <taxon>Bacillati</taxon>
        <taxon>Actinomycetota</taxon>
        <taxon>Actinomycetes</taxon>
        <taxon>Streptosporangiales</taxon>
        <taxon>Streptosporangiaceae</taxon>
        <taxon>Nonomuraea</taxon>
    </lineage>
</organism>
<evidence type="ECO:0000313" key="5">
    <source>
        <dbReference type="Proteomes" id="UP000295157"/>
    </source>
</evidence>
<dbReference type="SUPFAM" id="SSF52540">
    <property type="entry name" value="P-loop containing nucleoside triphosphate hydrolases"/>
    <property type="match status" value="1"/>
</dbReference>
<dbReference type="SMART" id="SM00382">
    <property type="entry name" value="AAA"/>
    <property type="match status" value="1"/>
</dbReference>
<dbReference type="GO" id="GO:0016887">
    <property type="term" value="F:ATP hydrolysis activity"/>
    <property type="evidence" value="ECO:0007669"/>
    <property type="project" value="InterPro"/>
</dbReference>
<dbReference type="GO" id="GO:0005886">
    <property type="term" value="C:plasma membrane"/>
    <property type="evidence" value="ECO:0007669"/>
    <property type="project" value="TreeGrafter"/>
</dbReference>
<dbReference type="Pfam" id="PF00005">
    <property type="entry name" value="ABC_tran"/>
    <property type="match status" value="1"/>
</dbReference>
<dbReference type="Proteomes" id="UP000295157">
    <property type="component" value="Unassembled WGS sequence"/>
</dbReference>
<dbReference type="InterPro" id="IPR017871">
    <property type="entry name" value="ABC_transporter-like_CS"/>
</dbReference>
<dbReference type="Gene3D" id="3.40.50.300">
    <property type="entry name" value="P-loop containing nucleotide triphosphate hydrolases"/>
    <property type="match status" value="1"/>
</dbReference>
<comment type="caution">
    <text evidence="4">The sequence shown here is derived from an EMBL/GenBank/DDBJ whole genome shotgun (WGS) entry which is preliminary data.</text>
</comment>
<gene>
    <name evidence="4" type="ORF">E1267_18430</name>
</gene>
<evidence type="ECO:0000313" key="4">
    <source>
        <dbReference type="EMBL" id="TDC05782.1"/>
    </source>
</evidence>
<protein>
    <submittedName>
        <fullName evidence="4">ATP-binding cassette domain-containing protein</fullName>
    </submittedName>
</protein>
<dbReference type="AlphaFoldDB" id="A0A4R4NG54"/>
<keyword evidence="5" id="KW-1185">Reference proteome</keyword>
<keyword evidence="1" id="KW-0547">Nucleotide-binding</keyword>
<evidence type="ECO:0000256" key="1">
    <source>
        <dbReference type="ARBA" id="ARBA00022741"/>
    </source>
</evidence>
<keyword evidence="2 4" id="KW-0067">ATP-binding</keyword>
<dbReference type="GO" id="GO:0005524">
    <property type="term" value="F:ATP binding"/>
    <property type="evidence" value="ECO:0007669"/>
    <property type="project" value="UniProtKB-KW"/>
</dbReference>
<name>A0A4R4NG54_9ACTN</name>
<dbReference type="OrthoDB" id="3176024at2"/>
<dbReference type="RefSeq" id="WP_132333809.1">
    <property type="nucleotide sequence ID" value="NZ_SMJZ01000064.1"/>
</dbReference>